<dbReference type="PaxDb" id="353153-Q4D815"/>
<feature type="compositionally biased region" description="Basic residues" evidence="1">
    <location>
        <begin position="540"/>
        <end position="559"/>
    </location>
</feature>
<gene>
    <name evidence="2" type="ORF">Tc00.1047053510243.70</name>
</gene>
<organism evidence="2 3">
    <name type="scientific">Trypanosoma cruzi (strain CL Brener)</name>
    <dbReference type="NCBI Taxonomy" id="353153"/>
    <lineage>
        <taxon>Eukaryota</taxon>
        <taxon>Discoba</taxon>
        <taxon>Euglenozoa</taxon>
        <taxon>Kinetoplastea</taxon>
        <taxon>Metakinetoplastina</taxon>
        <taxon>Trypanosomatida</taxon>
        <taxon>Trypanosomatidae</taxon>
        <taxon>Trypanosoma</taxon>
        <taxon>Schizotrypanum</taxon>
    </lineage>
</organism>
<name>Q4D815_TRYCC</name>
<dbReference type="EMBL" id="AAHK01000852">
    <property type="protein sequence ID" value="EAN88668.1"/>
    <property type="molecule type" value="Genomic_DNA"/>
</dbReference>
<dbReference type="KEGG" id="tcr:510243.70"/>
<comment type="caution">
    <text evidence="2">The sequence shown here is derived from an EMBL/GenBank/DDBJ whole genome shotgun (WGS) entry which is preliminary data.</text>
</comment>
<dbReference type="RefSeq" id="XP_810519.1">
    <property type="nucleotide sequence ID" value="XM_805426.1"/>
</dbReference>
<dbReference type="AlphaFoldDB" id="Q4D815"/>
<sequence length="851" mass="94497">MSLLRNKKVCFCVCLTLFFFFLLLFFFFFSHACCIKNNNNNNKRVSSEGLDGEGMRVEACPIVKNEDKPNVVESFFSLKPLAGAADEPLMCETISNGHNNSKHDGDANNNNDNNNGTCGTVAPPENTPAKDSRWTMSLIAFHQQRYDYFLQAYFGYGAEQRLKCIRQAAQMCMIGLGIQKKGQTRNGDMVHAMRHFLRHSVLAVEGDAVFVKLVQKARLRWCDEGNIHFDDPRHWPNARCIAIHYGLPSLATTADSCCTAVDTEEPVGVKAEPEIKGKKFPPATLIAVVATTPIEEGESVRLCLRSYHRCLDEATWYEQLFGSRFNEGNAETSSVTRGQKRFDMWPEGLAFFHGVGSGHAGTEPVAGFPFTLLELAEAREIGNGEKGLFAAHPVPYATCFLYAGPAVATKVLEEKRAVAAVKNGTTTTNNPAATVAPASSDITNSSTTTTTCRDNMNTDNINSGSIDDEDDDMLNEIPIHDATYALGLGRHGMCFGQGLMRYANHRYNISKFGNVELCSVMLSVTSEFSSLAAELERRRNPAFRRRRNPRGAPGRKPKKSNVISHAKQGVEVMGAKKRRYRPLAGRRVFLEEHSHFVTIPFFIATTDIEEGQQLLAWTYGEEYDARLERQVVCDGNLVPYGDAVVLDTRIPVGRWQSYKGDYRHGMGVSDIVWCRHFPSNGIHDPVDELYIILEMPFHGMGYLLLRPLVRSRSAQRQELLEPYQGSPDEMILLDVCESKVLEQCIIAHMDTVALLLVEMDYWSLRRAKRTPASSPLAWSSCICGGGSSCLIRHIVVNGTSLRAATRLVRESEHKFTTTTRVEILSGSVWPFLQGRGGAAGTGSKKRSGKGQ</sequence>
<dbReference type="Proteomes" id="UP000002296">
    <property type="component" value="Unassembled WGS sequence"/>
</dbReference>
<dbReference type="eggNOG" id="ENOG502RW79">
    <property type="taxonomic scope" value="Eukaryota"/>
</dbReference>
<keyword evidence="3" id="KW-1185">Reference proteome</keyword>
<accession>Q4D815</accession>
<protein>
    <recommendedName>
        <fullName evidence="4">SET domain-containing protein</fullName>
    </recommendedName>
</protein>
<dbReference type="InParanoid" id="Q4D815"/>
<dbReference type="OMA" id="AQMCMIG"/>
<evidence type="ECO:0000313" key="2">
    <source>
        <dbReference type="EMBL" id="EAN88668.1"/>
    </source>
</evidence>
<evidence type="ECO:0000313" key="3">
    <source>
        <dbReference type="Proteomes" id="UP000002296"/>
    </source>
</evidence>
<feature type="region of interest" description="Disordered" evidence="1">
    <location>
        <begin position="100"/>
        <end position="127"/>
    </location>
</feature>
<evidence type="ECO:0008006" key="4">
    <source>
        <dbReference type="Google" id="ProtNLM"/>
    </source>
</evidence>
<proteinExistence type="predicted"/>
<feature type="region of interest" description="Disordered" evidence="1">
    <location>
        <begin position="539"/>
        <end position="562"/>
    </location>
</feature>
<reference evidence="2 3" key="1">
    <citation type="journal article" date="2005" name="Science">
        <title>The genome sequence of Trypanosoma cruzi, etiologic agent of Chagas disease.</title>
        <authorList>
            <person name="El-Sayed N.M."/>
            <person name="Myler P.J."/>
            <person name="Bartholomeu D.C."/>
            <person name="Nilsson D."/>
            <person name="Aggarwal G."/>
            <person name="Tran A.N."/>
            <person name="Ghedin E."/>
            <person name="Worthey E.A."/>
            <person name="Delcher A.L."/>
            <person name="Blandin G."/>
            <person name="Westenberger S.J."/>
            <person name="Caler E."/>
            <person name="Cerqueira G.C."/>
            <person name="Branche C."/>
            <person name="Haas B."/>
            <person name="Anupama A."/>
            <person name="Arner E."/>
            <person name="Aslund L."/>
            <person name="Attipoe P."/>
            <person name="Bontempi E."/>
            <person name="Bringaud F."/>
            <person name="Burton P."/>
            <person name="Cadag E."/>
            <person name="Campbell D.A."/>
            <person name="Carrington M."/>
            <person name="Crabtree J."/>
            <person name="Darban H."/>
            <person name="da Silveira J.F."/>
            <person name="de Jong P."/>
            <person name="Edwards K."/>
            <person name="Englund P.T."/>
            <person name="Fazelina G."/>
            <person name="Feldblyum T."/>
            <person name="Ferella M."/>
            <person name="Frasch A.C."/>
            <person name="Gull K."/>
            <person name="Horn D."/>
            <person name="Hou L."/>
            <person name="Huang Y."/>
            <person name="Kindlund E."/>
            <person name="Klingbeil M."/>
            <person name="Kluge S."/>
            <person name="Koo H."/>
            <person name="Lacerda D."/>
            <person name="Levin M.J."/>
            <person name="Lorenzi H."/>
            <person name="Louie T."/>
            <person name="Machado C.R."/>
            <person name="McCulloch R."/>
            <person name="McKenna A."/>
            <person name="Mizuno Y."/>
            <person name="Mottram J.C."/>
            <person name="Nelson S."/>
            <person name="Ochaya S."/>
            <person name="Osoegawa K."/>
            <person name="Pai G."/>
            <person name="Parsons M."/>
            <person name="Pentony M."/>
            <person name="Pettersson U."/>
            <person name="Pop M."/>
            <person name="Ramirez J.L."/>
            <person name="Rinta J."/>
            <person name="Robertson L."/>
            <person name="Salzberg S.L."/>
            <person name="Sanchez D.O."/>
            <person name="Seyler A."/>
            <person name="Sharma R."/>
            <person name="Shetty J."/>
            <person name="Simpson A.J."/>
            <person name="Sisk E."/>
            <person name="Tammi M.T."/>
            <person name="Tarleton R."/>
            <person name="Teixeira S."/>
            <person name="Van Aken S."/>
            <person name="Vogt C."/>
            <person name="Ward P.N."/>
            <person name="Wickstead B."/>
            <person name="Wortman J."/>
            <person name="White O."/>
            <person name="Fraser C.M."/>
            <person name="Stuart K.D."/>
            <person name="Andersson B."/>
        </authorList>
    </citation>
    <scope>NUCLEOTIDE SEQUENCE [LARGE SCALE GENOMIC DNA]</scope>
    <source>
        <strain evidence="2 3">CL Brener</strain>
    </source>
</reference>
<dbReference type="GeneID" id="3541300"/>
<evidence type="ECO:0000256" key="1">
    <source>
        <dbReference type="SAM" id="MobiDB-lite"/>
    </source>
</evidence>